<protein>
    <submittedName>
        <fullName evidence="1">Uncharacterized protein</fullName>
    </submittedName>
</protein>
<name>G0UPG4_TRYCI</name>
<dbReference type="EMBL" id="HE575320">
    <property type="protein sequence ID" value="CCC91275.1"/>
    <property type="molecule type" value="Genomic_DNA"/>
</dbReference>
<evidence type="ECO:0000313" key="1">
    <source>
        <dbReference type="EMBL" id="CCC91275.1"/>
    </source>
</evidence>
<dbReference type="VEuPathDB" id="TriTrypDB:TcIL3000_7_760"/>
<sequence length="185" mass="21050">MLRVVAFGTLINDKRFYVTRRGKVVSYLPVGYVVERNVFVQENSPKSVLLPDDVGEDIWKRQTYYTATVKQNEDGGAPWFEVVRSDKPDEIHGALSPAKAWRAAVESAKRDFPDRVEELAHLSADEQREWKGDGRKFLGLNKRAVIDQLEMMASEPHVKQWLADIERQAASGDPAPETWSQSFSE</sequence>
<dbReference type="Gene3D" id="3.30.160.360">
    <property type="match status" value="1"/>
</dbReference>
<proteinExistence type="predicted"/>
<accession>G0UPG4</accession>
<gene>
    <name evidence="1" type="ORF">TCIL3000_7_760</name>
</gene>
<organism evidence="1">
    <name type="scientific">Trypanosoma congolense (strain IL3000)</name>
    <dbReference type="NCBI Taxonomy" id="1068625"/>
    <lineage>
        <taxon>Eukaryota</taxon>
        <taxon>Discoba</taxon>
        <taxon>Euglenozoa</taxon>
        <taxon>Kinetoplastea</taxon>
        <taxon>Metakinetoplastina</taxon>
        <taxon>Trypanosomatida</taxon>
        <taxon>Trypanosomatidae</taxon>
        <taxon>Trypanosoma</taxon>
        <taxon>Nannomonas</taxon>
    </lineage>
</organism>
<reference evidence="1" key="1">
    <citation type="journal article" date="2012" name="Proc. Natl. Acad. Sci. U.S.A.">
        <title>Antigenic diversity is generated by distinct evolutionary mechanisms in African trypanosome species.</title>
        <authorList>
            <person name="Jackson A.P."/>
            <person name="Berry A."/>
            <person name="Aslett M."/>
            <person name="Allison H.C."/>
            <person name="Burton P."/>
            <person name="Vavrova-Anderson J."/>
            <person name="Brown R."/>
            <person name="Browne H."/>
            <person name="Corton N."/>
            <person name="Hauser H."/>
            <person name="Gamble J."/>
            <person name="Gilderthorp R."/>
            <person name="Marcello L."/>
            <person name="McQuillan J."/>
            <person name="Otto T.D."/>
            <person name="Quail M.A."/>
            <person name="Sanders M.J."/>
            <person name="van Tonder A."/>
            <person name="Ginger M.L."/>
            <person name="Field M.C."/>
            <person name="Barry J.D."/>
            <person name="Hertz-Fowler C."/>
            <person name="Berriman M."/>
        </authorList>
    </citation>
    <scope>NUCLEOTIDE SEQUENCE</scope>
    <source>
        <strain evidence="1">IL3000</strain>
    </source>
</reference>
<dbReference type="AlphaFoldDB" id="G0UPG4"/>